<evidence type="ECO:0000256" key="1">
    <source>
        <dbReference type="SAM" id="MobiDB-lite"/>
    </source>
</evidence>
<evidence type="ECO:0000313" key="2">
    <source>
        <dbReference type="EMBL" id="KAL2815578.1"/>
    </source>
</evidence>
<evidence type="ECO:0000313" key="3">
    <source>
        <dbReference type="Proteomes" id="UP001610335"/>
    </source>
</evidence>
<name>A0ABR4HLF7_9EURO</name>
<proteinExistence type="predicted"/>
<sequence>MRSLSGGGIACISPNSSVSDVEGLQDSVSKRRRHGMYFYRPPVWRYSSIQDGSSSPDMSEGLNGSDESLQSANQQKPCLVATGTPPRVAVDTDSDHETPLLDGAARSQLALPGCRHSSIGTIPHSFRQTKPAFCTRLQSYKDIRLGKEEQWSIQVGSLVIGIGPEYTLLDGHERRPDEFGVAAGDVYVVCSLYADLWALCAKVSFNSSSEGVDPMRLAFLPLCAVTLAPNYSAFIQRSITCIYSPASNGHNIPGNGLPVLPPRRSHSLIASKQIFRNLDIQVSIPLVVQNVFQSISVKHTDNDFVPLDSRLEPLFASLTSRRQRLLRRIGSGKSLSKFRDSGKQQTRRKYDYDSTPSLKSLCRKVVYKSDGRQKLRKERQRSSSGDSQALKWLSSKL</sequence>
<feature type="region of interest" description="Disordered" evidence="1">
    <location>
        <begin position="334"/>
        <end position="354"/>
    </location>
</feature>
<reference evidence="2 3" key="1">
    <citation type="submission" date="2024-07" db="EMBL/GenBank/DDBJ databases">
        <title>Section-level genome sequencing and comparative genomics of Aspergillus sections Usti and Cavernicolus.</title>
        <authorList>
            <consortium name="Lawrence Berkeley National Laboratory"/>
            <person name="Nybo J.L."/>
            <person name="Vesth T.C."/>
            <person name="Theobald S."/>
            <person name="Frisvad J.C."/>
            <person name="Larsen T.O."/>
            <person name="Kjaerboelling I."/>
            <person name="Rothschild-Mancinelli K."/>
            <person name="Lyhne E.K."/>
            <person name="Kogle M.E."/>
            <person name="Barry K."/>
            <person name="Clum A."/>
            <person name="Na H."/>
            <person name="Ledsgaard L."/>
            <person name="Lin J."/>
            <person name="Lipzen A."/>
            <person name="Kuo A."/>
            <person name="Riley R."/>
            <person name="Mondo S."/>
            <person name="LaButti K."/>
            <person name="Haridas S."/>
            <person name="Pangalinan J."/>
            <person name="Salamov A.A."/>
            <person name="Simmons B.A."/>
            <person name="Magnuson J.K."/>
            <person name="Chen J."/>
            <person name="Drula E."/>
            <person name="Henrissat B."/>
            <person name="Wiebenga A."/>
            <person name="Lubbers R.J."/>
            <person name="Gomes A.C."/>
            <person name="Makela M.R."/>
            <person name="Stajich J."/>
            <person name="Grigoriev I.V."/>
            <person name="Mortensen U.H."/>
            <person name="De vries R.P."/>
            <person name="Baker S.E."/>
            <person name="Andersen M.R."/>
        </authorList>
    </citation>
    <scope>NUCLEOTIDE SEQUENCE [LARGE SCALE GENOMIC DNA]</scope>
    <source>
        <strain evidence="2 3">CBS 600.67</strain>
    </source>
</reference>
<feature type="compositionally biased region" description="Basic and acidic residues" evidence="1">
    <location>
        <begin position="337"/>
        <end position="352"/>
    </location>
</feature>
<organism evidence="2 3">
    <name type="scientific">Aspergillus cavernicola</name>
    <dbReference type="NCBI Taxonomy" id="176166"/>
    <lineage>
        <taxon>Eukaryota</taxon>
        <taxon>Fungi</taxon>
        <taxon>Dikarya</taxon>
        <taxon>Ascomycota</taxon>
        <taxon>Pezizomycotina</taxon>
        <taxon>Eurotiomycetes</taxon>
        <taxon>Eurotiomycetidae</taxon>
        <taxon>Eurotiales</taxon>
        <taxon>Aspergillaceae</taxon>
        <taxon>Aspergillus</taxon>
        <taxon>Aspergillus subgen. Nidulantes</taxon>
    </lineage>
</organism>
<protein>
    <submittedName>
        <fullName evidence="2">Uncharacterized protein</fullName>
    </submittedName>
</protein>
<comment type="caution">
    <text evidence="2">The sequence shown here is derived from an EMBL/GenBank/DDBJ whole genome shotgun (WGS) entry which is preliminary data.</text>
</comment>
<feature type="region of interest" description="Disordered" evidence="1">
    <location>
        <begin position="372"/>
        <end position="397"/>
    </location>
</feature>
<dbReference type="Proteomes" id="UP001610335">
    <property type="component" value="Unassembled WGS sequence"/>
</dbReference>
<dbReference type="EMBL" id="JBFXLS010000111">
    <property type="protein sequence ID" value="KAL2815578.1"/>
    <property type="molecule type" value="Genomic_DNA"/>
</dbReference>
<keyword evidence="3" id="KW-1185">Reference proteome</keyword>
<feature type="region of interest" description="Disordered" evidence="1">
    <location>
        <begin position="50"/>
        <end position="73"/>
    </location>
</feature>
<accession>A0ABR4HLF7</accession>
<gene>
    <name evidence="2" type="ORF">BDW59DRAFT_166727</name>
</gene>